<dbReference type="Proteomes" id="UP000179113">
    <property type="component" value="Unassembled WGS sequence"/>
</dbReference>
<evidence type="ECO:0000313" key="1">
    <source>
        <dbReference type="EMBL" id="OGC70020.1"/>
    </source>
</evidence>
<evidence type="ECO:0000313" key="2">
    <source>
        <dbReference type="Proteomes" id="UP000179113"/>
    </source>
</evidence>
<gene>
    <name evidence="1" type="ORF">A2415_01520</name>
</gene>
<name>A0A1F4WKU8_UNCKA</name>
<reference evidence="1 2" key="1">
    <citation type="journal article" date="2016" name="Nat. Commun.">
        <title>Thousands of microbial genomes shed light on interconnected biogeochemical processes in an aquifer system.</title>
        <authorList>
            <person name="Anantharaman K."/>
            <person name="Brown C.T."/>
            <person name="Hug L.A."/>
            <person name="Sharon I."/>
            <person name="Castelle C.J."/>
            <person name="Probst A.J."/>
            <person name="Thomas B.C."/>
            <person name="Singh A."/>
            <person name="Wilkins M.J."/>
            <person name="Karaoz U."/>
            <person name="Brodie E.L."/>
            <person name="Williams K.H."/>
            <person name="Hubbard S.S."/>
            <person name="Banfield J.F."/>
        </authorList>
    </citation>
    <scope>NUCLEOTIDE SEQUENCE [LARGE SCALE GENOMIC DNA]</scope>
</reference>
<dbReference type="AlphaFoldDB" id="A0A1F4WKU8"/>
<protein>
    <submittedName>
        <fullName evidence="1">Uncharacterized protein</fullName>
    </submittedName>
</protein>
<dbReference type="EMBL" id="MEWA01000011">
    <property type="protein sequence ID" value="OGC70020.1"/>
    <property type="molecule type" value="Genomic_DNA"/>
</dbReference>
<accession>A0A1F4WKU8</accession>
<sequence length="105" mass="12835">MKYIFEEIIQTDNIFLIIEEHFDDDTEKEYMKNVIRDTIHHKLMDMVLDELDEEKRVLFLAEADDESKHPNLLERLKEWVDRFEDKIHSRAREAESEMINLIRVE</sequence>
<comment type="caution">
    <text evidence="1">The sequence shown here is derived from an EMBL/GenBank/DDBJ whole genome shotgun (WGS) entry which is preliminary data.</text>
</comment>
<organism evidence="1 2">
    <name type="scientific">candidate division WWE3 bacterium RIFOXYC1_FULL_39_7</name>
    <dbReference type="NCBI Taxonomy" id="1802643"/>
    <lineage>
        <taxon>Bacteria</taxon>
        <taxon>Katanobacteria</taxon>
    </lineage>
</organism>
<proteinExistence type="predicted"/>